<evidence type="ECO:0000313" key="2">
    <source>
        <dbReference type="Proteomes" id="UP000887565"/>
    </source>
</evidence>
<evidence type="ECO:0000313" key="3">
    <source>
        <dbReference type="WBParaSite" id="nRc.2.0.1.t21662-RA"/>
    </source>
</evidence>
<dbReference type="PANTHER" id="PTHR37446">
    <property type="entry name" value="CLAUDIN-LIKE IN CAENORHABDITIS"/>
    <property type="match status" value="1"/>
</dbReference>
<accession>A0A915J5B7</accession>
<feature type="transmembrane region" description="Helical" evidence="1">
    <location>
        <begin position="163"/>
        <end position="186"/>
    </location>
</feature>
<dbReference type="PANTHER" id="PTHR37446:SF1">
    <property type="entry name" value="CLAUDIN"/>
    <property type="match status" value="1"/>
</dbReference>
<keyword evidence="2" id="KW-1185">Reference proteome</keyword>
<keyword evidence="1" id="KW-0812">Transmembrane</keyword>
<keyword evidence="1" id="KW-0472">Membrane</keyword>
<dbReference type="AlphaFoldDB" id="A0A915J5B7"/>
<organism evidence="2 3">
    <name type="scientific">Romanomermis culicivorax</name>
    <name type="common">Nematode worm</name>
    <dbReference type="NCBI Taxonomy" id="13658"/>
    <lineage>
        <taxon>Eukaryota</taxon>
        <taxon>Metazoa</taxon>
        <taxon>Ecdysozoa</taxon>
        <taxon>Nematoda</taxon>
        <taxon>Enoplea</taxon>
        <taxon>Dorylaimia</taxon>
        <taxon>Mermithida</taxon>
        <taxon>Mermithoidea</taxon>
        <taxon>Mermithidae</taxon>
        <taxon>Romanomermis</taxon>
    </lineage>
</organism>
<name>A0A915J5B7_ROMCU</name>
<feature type="transmembrane region" description="Helical" evidence="1">
    <location>
        <begin position="71"/>
        <end position="97"/>
    </location>
</feature>
<reference evidence="3" key="1">
    <citation type="submission" date="2022-11" db="UniProtKB">
        <authorList>
            <consortium name="WormBaseParasite"/>
        </authorList>
    </citation>
    <scope>IDENTIFICATION</scope>
</reference>
<feature type="transmembrane region" description="Helical" evidence="1">
    <location>
        <begin position="109"/>
        <end position="134"/>
    </location>
</feature>
<feature type="transmembrane region" description="Helical" evidence="1">
    <location>
        <begin position="7"/>
        <end position="30"/>
    </location>
</feature>
<keyword evidence="1" id="KW-1133">Transmembrane helix</keyword>
<dbReference type="Proteomes" id="UP000887565">
    <property type="component" value="Unplaced"/>
</dbReference>
<dbReference type="WBParaSite" id="nRc.2.0.1.t21662-RA">
    <property type="protein sequence ID" value="nRc.2.0.1.t21662-RA"/>
    <property type="gene ID" value="nRc.2.0.1.g21662"/>
</dbReference>
<protein>
    <submittedName>
        <fullName evidence="3">Uncharacterized protein</fullName>
    </submittedName>
</protein>
<dbReference type="Gene3D" id="1.20.140.150">
    <property type="match status" value="1"/>
</dbReference>
<evidence type="ECO:0000256" key="1">
    <source>
        <dbReference type="SAM" id="Phobius"/>
    </source>
</evidence>
<proteinExistence type="predicted"/>
<sequence length="194" mass="20253">MCSSIFLVAYAVGIVVGAGLTTVSLATPAWRKLQDSHYSNYYGIFKSCADSNLNSNQCLSDWENAPDWKKAALGCLAGAVALCALGFAWSLVACCMCCCTSCLTPPLPIFAGLACVLDVAGVAVYSIITIIAVAERAGLKSGQDLGDVPTNIQALESKGDFGYSMWVGIAAIVVLFVDMLIGAVLVKTAKILPI</sequence>